<dbReference type="EMBL" id="CM023479">
    <property type="protein sequence ID" value="KAH7973687.1"/>
    <property type="molecule type" value="Genomic_DNA"/>
</dbReference>
<proteinExistence type="predicted"/>
<sequence length="150" mass="17263">MRLFLSGIAKSWYELRVNAHSNKPWMEWKENFLGSFGENKVLLCDKAIAFKYRSGYALSYFYEKRRLLQLAESALPELSVVPLIIHGLNSDLQKEIQVRVPRTVEELLQGMRNLYLQDSGHHAAATHEAWCKVPNCHTSLGKTPTFKLEV</sequence>
<keyword evidence="2" id="KW-1185">Reference proteome</keyword>
<reference evidence="1" key="1">
    <citation type="submission" date="2020-05" db="EMBL/GenBank/DDBJ databases">
        <title>Large-scale comparative analyses of tick genomes elucidate their genetic diversity and vector capacities.</title>
        <authorList>
            <person name="Jia N."/>
            <person name="Wang J."/>
            <person name="Shi W."/>
            <person name="Du L."/>
            <person name="Sun Y."/>
            <person name="Zhan W."/>
            <person name="Jiang J."/>
            <person name="Wang Q."/>
            <person name="Zhang B."/>
            <person name="Ji P."/>
            <person name="Sakyi L.B."/>
            <person name="Cui X."/>
            <person name="Yuan T."/>
            <person name="Jiang B."/>
            <person name="Yang W."/>
            <person name="Lam T.T.-Y."/>
            <person name="Chang Q."/>
            <person name="Ding S."/>
            <person name="Wang X."/>
            <person name="Zhu J."/>
            <person name="Ruan X."/>
            <person name="Zhao L."/>
            <person name="Wei J."/>
            <person name="Que T."/>
            <person name="Du C."/>
            <person name="Cheng J."/>
            <person name="Dai P."/>
            <person name="Han X."/>
            <person name="Huang E."/>
            <person name="Gao Y."/>
            <person name="Liu J."/>
            <person name="Shao H."/>
            <person name="Ye R."/>
            <person name="Li L."/>
            <person name="Wei W."/>
            <person name="Wang X."/>
            <person name="Wang C."/>
            <person name="Yang T."/>
            <person name="Huo Q."/>
            <person name="Li W."/>
            <person name="Guo W."/>
            <person name="Chen H."/>
            <person name="Zhou L."/>
            <person name="Ni X."/>
            <person name="Tian J."/>
            <person name="Zhou Y."/>
            <person name="Sheng Y."/>
            <person name="Liu T."/>
            <person name="Pan Y."/>
            <person name="Xia L."/>
            <person name="Li J."/>
            <person name="Zhao F."/>
            <person name="Cao W."/>
        </authorList>
    </citation>
    <scope>NUCLEOTIDE SEQUENCE</scope>
    <source>
        <strain evidence="1">Dsil-2018</strain>
    </source>
</reference>
<accession>A0ACB8DM20</accession>
<protein>
    <submittedName>
        <fullName evidence="1">Uncharacterized protein</fullName>
    </submittedName>
</protein>
<evidence type="ECO:0000313" key="1">
    <source>
        <dbReference type="EMBL" id="KAH7973687.1"/>
    </source>
</evidence>
<gene>
    <name evidence="1" type="ORF">HPB49_003901</name>
</gene>
<comment type="caution">
    <text evidence="1">The sequence shown here is derived from an EMBL/GenBank/DDBJ whole genome shotgun (WGS) entry which is preliminary data.</text>
</comment>
<organism evidence="1 2">
    <name type="scientific">Dermacentor silvarum</name>
    <name type="common">Tick</name>
    <dbReference type="NCBI Taxonomy" id="543639"/>
    <lineage>
        <taxon>Eukaryota</taxon>
        <taxon>Metazoa</taxon>
        <taxon>Ecdysozoa</taxon>
        <taxon>Arthropoda</taxon>
        <taxon>Chelicerata</taxon>
        <taxon>Arachnida</taxon>
        <taxon>Acari</taxon>
        <taxon>Parasitiformes</taxon>
        <taxon>Ixodida</taxon>
        <taxon>Ixodoidea</taxon>
        <taxon>Ixodidae</taxon>
        <taxon>Rhipicephalinae</taxon>
        <taxon>Dermacentor</taxon>
    </lineage>
</organism>
<name>A0ACB8DM20_DERSI</name>
<evidence type="ECO:0000313" key="2">
    <source>
        <dbReference type="Proteomes" id="UP000821865"/>
    </source>
</evidence>
<dbReference type="Proteomes" id="UP000821865">
    <property type="component" value="Chromosome 10"/>
</dbReference>